<proteinExistence type="predicted"/>
<evidence type="ECO:0000313" key="1">
    <source>
        <dbReference type="EMBL" id="QNR65253.1"/>
    </source>
</evidence>
<organism evidence="1 2">
    <name type="scientific">Paenibacillus peoriae</name>
    <dbReference type="NCBI Taxonomy" id="59893"/>
    <lineage>
        <taxon>Bacteria</taxon>
        <taxon>Bacillati</taxon>
        <taxon>Bacillota</taxon>
        <taxon>Bacilli</taxon>
        <taxon>Bacillales</taxon>
        <taxon>Paenibacillaceae</taxon>
        <taxon>Paenibacillus</taxon>
    </lineage>
</organism>
<name>A0A7H0Y2E5_9BACL</name>
<protein>
    <submittedName>
        <fullName evidence="1">Uncharacterized protein</fullName>
    </submittedName>
</protein>
<dbReference type="AlphaFoldDB" id="A0A7H0Y2E5"/>
<dbReference type="RefSeq" id="WP_190297160.1">
    <property type="nucleotide sequence ID" value="NZ_CP061172.1"/>
</dbReference>
<gene>
    <name evidence="1" type="ORF">IAQ67_15175</name>
</gene>
<dbReference type="Proteomes" id="UP000516384">
    <property type="component" value="Chromosome"/>
</dbReference>
<sequence length="113" mass="12907">MNHTIDLLKFPKIAEQVLQSGIQDRQNYIIWTKLSRTETASALAELSLFCRASVSSSISARKRAKFALNYYKTTIGKKIHPFATSQALEDLGLTQKRMQELVHLQLEQLRTVE</sequence>
<reference evidence="1 2" key="1">
    <citation type="submission" date="2020-09" db="EMBL/GenBank/DDBJ databases">
        <title>Characterization of Paenibacillus peoriae strain ZF390 with broad-spectrum antimicrobial activity as a potential biocontrol agent.</title>
        <authorList>
            <person name="Li L."/>
            <person name="Zhao Y."/>
            <person name="Li B."/>
            <person name="Xie X."/>
        </authorList>
    </citation>
    <scope>NUCLEOTIDE SEQUENCE [LARGE SCALE GENOMIC DNA]</scope>
    <source>
        <strain evidence="1 2">ZF390</strain>
    </source>
</reference>
<accession>A0A7H0Y2E5</accession>
<dbReference type="EMBL" id="CP061172">
    <property type="protein sequence ID" value="QNR65253.1"/>
    <property type="molecule type" value="Genomic_DNA"/>
</dbReference>
<evidence type="ECO:0000313" key="2">
    <source>
        <dbReference type="Proteomes" id="UP000516384"/>
    </source>
</evidence>